<dbReference type="GO" id="GO:0003824">
    <property type="term" value="F:catalytic activity"/>
    <property type="evidence" value="ECO:0007669"/>
    <property type="project" value="InterPro"/>
</dbReference>
<protein>
    <recommendedName>
        <fullName evidence="3">Endonuclease/exonuclease/phosphatase domain-containing protein</fullName>
    </recommendedName>
</protein>
<dbReference type="EMBL" id="JAGTXO010000007">
    <property type="protein sequence ID" value="KAG8466679.1"/>
    <property type="molecule type" value="Genomic_DNA"/>
</dbReference>
<evidence type="ECO:0000259" key="3">
    <source>
        <dbReference type="Pfam" id="PF03372"/>
    </source>
</evidence>
<name>A0A8J5XN72_DIALT</name>
<evidence type="ECO:0000313" key="5">
    <source>
        <dbReference type="Proteomes" id="UP000751190"/>
    </source>
</evidence>
<comment type="caution">
    <text evidence="4">The sequence shown here is derived from an EMBL/GenBank/DDBJ whole genome shotgun (WGS) entry which is preliminary data.</text>
</comment>
<gene>
    <name evidence="4" type="ORF">KFE25_008058</name>
</gene>
<organism evidence="4 5">
    <name type="scientific">Diacronema lutheri</name>
    <name type="common">Unicellular marine alga</name>
    <name type="synonym">Monochrysis lutheri</name>
    <dbReference type="NCBI Taxonomy" id="2081491"/>
    <lineage>
        <taxon>Eukaryota</taxon>
        <taxon>Haptista</taxon>
        <taxon>Haptophyta</taxon>
        <taxon>Pavlovophyceae</taxon>
        <taxon>Pavlovales</taxon>
        <taxon>Pavlovaceae</taxon>
        <taxon>Diacronema</taxon>
    </lineage>
</organism>
<feature type="signal peptide" evidence="2">
    <location>
        <begin position="1"/>
        <end position="20"/>
    </location>
</feature>
<evidence type="ECO:0000256" key="2">
    <source>
        <dbReference type="SAM" id="SignalP"/>
    </source>
</evidence>
<dbReference type="InterPro" id="IPR005135">
    <property type="entry name" value="Endo/exonuclease/phosphatase"/>
</dbReference>
<feature type="region of interest" description="Disordered" evidence="1">
    <location>
        <begin position="836"/>
        <end position="860"/>
    </location>
</feature>
<dbReference type="InterPro" id="IPR036691">
    <property type="entry name" value="Endo/exonu/phosph_ase_sf"/>
</dbReference>
<feature type="domain" description="Endonuclease/exonuclease/phosphatase" evidence="3">
    <location>
        <begin position="522"/>
        <end position="799"/>
    </location>
</feature>
<feature type="compositionally biased region" description="Basic and acidic residues" evidence="1">
    <location>
        <begin position="887"/>
        <end position="900"/>
    </location>
</feature>
<dbReference type="Proteomes" id="UP000751190">
    <property type="component" value="Unassembled WGS sequence"/>
</dbReference>
<dbReference type="AlphaFoldDB" id="A0A8J5XN72"/>
<evidence type="ECO:0000313" key="4">
    <source>
        <dbReference type="EMBL" id="KAG8466679.1"/>
    </source>
</evidence>
<reference evidence="4" key="1">
    <citation type="submission" date="2021-05" db="EMBL/GenBank/DDBJ databases">
        <title>The genome of the haptophyte Pavlova lutheri (Diacronema luteri, Pavlovales) - a model for lipid biosynthesis in eukaryotic algae.</title>
        <authorList>
            <person name="Hulatt C.J."/>
            <person name="Posewitz M.C."/>
        </authorList>
    </citation>
    <scope>NUCLEOTIDE SEQUENCE</scope>
    <source>
        <strain evidence="4">NIVA-4/92</strain>
    </source>
</reference>
<keyword evidence="5" id="KW-1185">Reference proteome</keyword>
<dbReference type="Pfam" id="PF03372">
    <property type="entry name" value="Exo_endo_phos"/>
    <property type="match status" value="1"/>
</dbReference>
<feature type="compositionally biased region" description="Basic and acidic residues" evidence="1">
    <location>
        <begin position="841"/>
        <end position="856"/>
    </location>
</feature>
<accession>A0A8J5XN72</accession>
<keyword evidence="2" id="KW-0732">Signal</keyword>
<dbReference type="Gene3D" id="3.60.10.10">
    <property type="entry name" value="Endonuclease/exonuclease/phosphatase"/>
    <property type="match status" value="1"/>
</dbReference>
<dbReference type="OrthoDB" id="2099755at2759"/>
<sequence length="967" mass="99848">MLGLFTVGGILVMLVSDGALRNDRAARARAAADGRAAAGWQGRMPVNEFLARHSLGMHSSGARGILDSRPPDARSELRVAAERDAARDARDARDAAARWRAAAREGDDAWRADMGANAPRAEGEAPPPVLLDLLLPAARAGPDGSGVHSARLPLERRTVRLEVLGAVALRARQSGLWWSASAPPPRASRAARAARERFMSRPVTASATSPSAPDARLILISLELAPANASTAPAAVPRARAPAAREPLADARAMLIYAPRARAWLSCAPLAPTAAGGGEPHVRVALAALPRVVTDAVAAASTADAARERARARDGERMHADAAGGSSALAIALALALSAHIFLLDASAPPAVSAAEARSAAAMPVTMSTLVASRELPSVTLAVSCLAPETAAMAAGGARAADDAMAALRGALERAPRGAIAAANAPIRLARPMHLVADVRHAGRRPRADFALVALEAGLPEHPPPLRERNATRARARGGAAARGGLARLRSSLGARALRGAAGARCAHGADSGGARVVRIVQYNVRDGVADDADRLSRLGAFLIRSRADVITLNEMNGWSDSAFRQLARALGFAHARLLETVTGYNVAIASRFPFVTLLAVSARPFHHGILIVDLNVRARADAPDSALPDRALPDAPSPLVAARLRICVTHMSPLSALARRAEADAIVRLARAEPDVPFLLLGDLNTLSPLDGAQHADDGLAARLALDESLAHKFLNLGAHGGVAYDPMGALLDGGFTDLGHLSSPGEFSVPTHANVDAMHAARMRLDYALASDAARRLCDCARAGLVRTVETSALSDHFPLLVQLGGCELRAPPTDEDARARTLASAHALGRTMASVVADAEREGEGEDGARADVDTGAEQQRAYAREALAGEANAARPALVTAAEPRDAAGATEERADGAPSDGADGTLAVEDEAVGTAAVGARPSARGGSADGAERSADVDLLLGDDGEGPSDARDFAPAQRLS</sequence>
<feature type="chain" id="PRO_5035178796" description="Endonuclease/exonuclease/phosphatase domain-containing protein" evidence="2">
    <location>
        <begin position="21"/>
        <end position="967"/>
    </location>
</feature>
<feature type="region of interest" description="Disordered" evidence="1">
    <location>
        <begin position="876"/>
        <end position="967"/>
    </location>
</feature>
<dbReference type="SUPFAM" id="SSF56219">
    <property type="entry name" value="DNase I-like"/>
    <property type="match status" value="1"/>
</dbReference>
<evidence type="ECO:0000256" key="1">
    <source>
        <dbReference type="SAM" id="MobiDB-lite"/>
    </source>
</evidence>
<proteinExistence type="predicted"/>